<evidence type="ECO:0000313" key="10">
    <source>
        <dbReference type="EMBL" id="TXN15667.1"/>
    </source>
</evidence>
<evidence type="ECO:0000259" key="2">
    <source>
        <dbReference type="Pfam" id="PF13369"/>
    </source>
</evidence>
<evidence type="ECO:0000313" key="8">
    <source>
        <dbReference type="EMBL" id="OQJ98197.1"/>
    </source>
</evidence>
<evidence type="ECO:0000313" key="4">
    <source>
        <dbReference type="EMBL" id="KOY36551.1"/>
    </source>
</evidence>
<dbReference type="OMA" id="WIAAEHD"/>
<dbReference type="Proteomes" id="UP000464718">
    <property type="component" value="Chromosome i"/>
</dbReference>
<dbReference type="EMBL" id="DACQKT010000008">
    <property type="protein sequence ID" value="HAS6678383.1"/>
    <property type="molecule type" value="Genomic_DNA"/>
</dbReference>
<reference evidence="9 15" key="4">
    <citation type="submission" date="2018-12" db="EMBL/GenBank/DDBJ databases">
        <title>Genomic insights into the evolutionary origins and pathogenicity of five Vibrio parahaemolyticus strains isolated from the shrimp with acute hepatopancreatic necrosis disease (AHPND).</title>
        <authorList>
            <person name="Yang Q."/>
            <person name="Dong X."/>
            <person name="Xie G."/>
            <person name="Fu S."/>
            <person name="Zou P."/>
            <person name="Sun J."/>
            <person name="Wang Y."/>
            <person name="Huang J."/>
        </authorList>
    </citation>
    <scope>NUCLEOTIDE SEQUENCE [LARGE SCALE GENOMIC DNA]</scope>
    <source>
        <strain evidence="9 15">20160303005-1</strain>
    </source>
</reference>
<organism evidence="3">
    <name type="scientific">Vibrio parahaemolyticus</name>
    <dbReference type="NCBI Taxonomy" id="670"/>
    <lineage>
        <taxon>Bacteria</taxon>
        <taxon>Pseudomonadati</taxon>
        <taxon>Pseudomonadota</taxon>
        <taxon>Gammaproteobacteria</taxon>
        <taxon>Vibrionales</taxon>
        <taxon>Vibrionaceae</taxon>
        <taxon>Vibrio</taxon>
    </lineage>
</organism>
<reference evidence="4 12" key="1">
    <citation type="submission" date="2015-07" db="EMBL/GenBank/DDBJ databases">
        <title>Foodborne Vibrio parahaemolyticus Isolates.</title>
        <authorList>
            <person name="Ronholm J."/>
            <person name="Petronella N."/>
            <person name="Kenwell R."/>
            <person name="Banerjee S."/>
        </authorList>
    </citation>
    <scope>NUCLEOTIDE SEQUENCE [LARGE SCALE GENOMIC DNA]</scope>
    <source>
        <strain evidence="4 12">HS-06-05</strain>
    </source>
</reference>
<evidence type="ECO:0000313" key="12">
    <source>
        <dbReference type="Proteomes" id="UP000037697"/>
    </source>
</evidence>
<sequence length="269" mass="31273">MLEFFDEDFDNMALVEGALELNKSVNPETNVHWAKQELERLYQEAEATLIHETDEEQRFDSFLRLFFHEWGFKGDDQEYFISDNSFIDKVLERKKGIPVSLGAILLYLGNRLGFPMKGVTFPTQFLIKVDWMHKTPDYINPFNGEYVGEKILQAWLIGQEGPLAQLKPEHFDEADNPTVIGRWLALIKSAMLREERYTLALRCTNLALTFVPDDPYEIRDRGFIFQQLECHQVAVSDFQYFIDQCPDDPASELLKSQVNAMSEKHVTLH</sequence>
<evidence type="ECO:0000313" key="9">
    <source>
        <dbReference type="EMBL" id="QHH08587.1"/>
    </source>
</evidence>
<dbReference type="PANTHER" id="PTHR31350">
    <property type="entry name" value="SI:DKEY-261L7.2"/>
    <property type="match status" value="1"/>
</dbReference>
<reference evidence="16 17" key="7">
    <citation type="submission" date="2020-04" db="EMBL/GenBank/DDBJ databases">
        <title>Whole-genome sequencing of Vibrio spp. from China reveals different genetic environments of blaCTX-M-14 among diverse lineages.</title>
        <authorList>
            <person name="Zheng Z."/>
            <person name="Ye L."/>
            <person name="Chen S."/>
        </authorList>
    </citation>
    <scope>NUCLEOTIDE SEQUENCE [LARGE SCALE GENOMIC DNA]</scope>
    <source>
        <strain evidence="7 16">Vb0551</strain>
        <strain evidence="6 17">Vb0574</strain>
    </source>
</reference>
<evidence type="ECO:0000313" key="16">
    <source>
        <dbReference type="Proteomes" id="UP000518904"/>
    </source>
</evidence>
<proteinExistence type="inferred from homology"/>
<reference evidence="10 14" key="5">
    <citation type="submission" date="2019-08" db="EMBL/GenBank/DDBJ databases">
        <title>Emerging of two pre-pandemic pathogenic O4:KUT lineages of Vibrio parahaemolyticus in coastal eastern China.</title>
        <authorList>
            <person name="Yu H."/>
        </authorList>
    </citation>
    <scope>NUCLEOTIDE SEQUENCE [LARGE SCALE GENOMIC DNA]</scope>
    <source>
        <strain evidence="10 14">HZ17-383</strain>
    </source>
</reference>
<evidence type="ECO:0000313" key="3">
    <source>
        <dbReference type="EMBL" id="HAS6678383.1"/>
    </source>
</evidence>
<dbReference type="Proteomes" id="UP000321504">
    <property type="component" value="Unassembled WGS sequence"/>
</dbReference>
<dbReference type="EMBL" id="CP034298">
    <property type="protein sequence ID" value="QHH08587.1"/>
    <property type="molecule type" value="Genomic_DNA"/>
</dbReference>
<dbReference type="GeneID" id="1188241"/>
<dbReference type="SUPFAM" id="SSF48452">
    <property type="entry name" value="TPR-like"/>
    <property type="match status" value="1"/>
</dbReference>
<reference evidence="8 13" key="2">
    <citation type="submission" date="2015-08" db="EMBL/GenBank/DDBJ databases">
        <title>Draft Genome Sequences of Vibrio parahaemolyticus Strains.</title>
        <authorList>
            <person name="Gonzalez-Escalona N."/>
            <person name="DePaola A."/>
        </authorList>
    </citation>
    <scope>NUCLEOTIDE SEQUENCE [LARGE SCALE GENOMIC DNA]</scope>
    <source>
        <strain evidence="8 13">CFSAN001621</strain>
    </source>
</reference>
<evidence type="ECO:0000313" key="13">
    <source>
        <dbReference type="Proteomes" id="UP000191946"/>
    </source>
</evidence>
<evidence type="ECO:0000313" key="7">
    <source>
        <dbReference type="EMBL" id="NMU85328.1"/>
    </source>
</evidence>
<evidence type="ECO:0000313" key="15">
    <source>
        <dbReference type="Proteomes" id="UP000464718"/>
    </source>
</evidence>
<accession>A0A072HG14</accession>
<evidence type="ECO:0000313" key="17">
    <source>
        <dbReference type="Proteomes" id="UP000555836"/>
    </source>
</evidence>
<dbReference type="InterPro" id="IPR011990">
    <property type="entry name" value="TPR-like_helical_dom_sf"/>
</dbReference>
<evidence type="ECO:0000313" key="14">
    <source>
        <dbReference type="Proteomes" id="UP000321504"/>
    </source>
</evidence>
<reference evidence="5" key="9">
    <citation type="submission" date="2023-06" db="EMBL/GenBank/DDBJ databases">
        <title>Genomic Diversity of Vibrio spp. and Metagenomic Analysis of Pathogens in Florida Gulf Coastal Waters Following Hurricane Ian.</title>
        <authorList>
            <person name="Brumfield K.D."/>
        </authorList>
    </citation>
    <scope>NUCLEOTIDE SEQUENCE</scope>
    <source>
        <strain evidence="5">WBS2B-138</strain>
    </source>
</reference>
<dbReference type="Proteomes" id="UP000856022">
    <property type="component" value="Unassembled WGS sequence"/>
</dbReference>
<dbReference type="InterPro" id="IPR032698">
    <property type="entry name" value="SirB1_N"/>
</dbReference>
<dbReference type="Proteomes" id="UP000555836">
    <property type="component" value="Unassembled WGS sequence"/>
</dbReference>
<dbReference type="Pfam" id="PF13371">
    <property type="entry name" value="TPR_9"/>
    <property type="match status" value="1"/>
</dbReference>
<name>A0A072HG14_VIBPH</name>
<dbReference type="Proteomes" id="UP000191946">
    <property type="component" value="Unassembled WGS sequence"/>
</dbReference>
<dbReference type="OrthoDB" id="232498at2"/>
<keyword evidence="13" id="KW-1185">Reference proteome</keyword>
<protein>
    <submittedName>
        <fullName evidence="5">SirB1 family protein</fullName>
    </submittedName>
    <submittedName>
        <fullName evidence="3">Tetratricopeptide repeat protein</fullName>
    </submittedName>
</protein>
<dbReference type="EMBL" id="JABCLD010000777">
    <property type="protein sequence ID" value="NMU25089.1"/>
    <property type="molecule type" value="Genomic_DNA"/>
</dbReference>
<dbReference type="PANTHER" id="PTHR31350:SF21">
    <property type="entry name" value="F-BOX ONLY PROTEIN 21"/>
    <property type="match status" value="1"/>
</dbReference>
<feature type="domain" description="Protein SirB1 N-terminal" evidence="2">
    <location>
        <begin position="34"/>
        <end position="184"/>
    </location>
</feature>
<evidence type="ECO:0000313" key="5">
    <source>
        <dbReference type="EMBL" id="MDS1824280.1"/>
    </source>
</evidence>
<evidence type="ECO:0000256" key="1">
    <source>
        <dbReference type="ARBA" id="ARBA00007100"/>
    </source>
</evidence>
<dbReference type="AlphaFoldDB" id="A0A072HG14"/>
<dbReference type="Pfam" id="PF13369">
    <property type="entry name" value="Transglut_core2"/>
    <property type="match status" value="1"/>
</dbReference>
<reference evidence="11" key="8">
    <citation type="submission" date="2022-12" db="EMBL/GenBank/DDBJ databases">
        <title>Vibrio parahaemolyticus become highly virulent by producing novel Tc toxins.</title>
        <authorList>
            <person name="Yang F."/>
            <person name="You Y."/>
            <person name="Lai Q."/>
            <person name="Xu L."/>
            <person name="Li F."/>
        </authorList>
    </citation>
    <scope>NUCLEOTIDE SEQUENCE</scope>
    <source>
        <strain evidence="11">Vp-HL-202005</strain>
    </source>
</reference>
<dbReference type="EMBL" id="VRMQ01000003">
    <property type="protein sequence ID" value="TXN15667.1"/>
    <property type="molecule type" value="Genomic_DNA"/>
</dbReference>
<dbReference type="EMBL" id="JAUHGG010000019">
    <property type="protein sequence ID" value="MDS1824280.1"/>
    <property type="molecule type" value="Genomic_DNA"/>
</dbReference>
<reference evidence="3" key="6">
    <citation type="submission" date="2019-12" db="EMBL/GenBank/DDBJ databases">
        <authorList>
            <consortium name="NCBI Pathogen Detection Project"/>
        </authorList>
    </citation>
    <scope>NUCLEOTIDE SEQUENCE</scope>
    <source>
        <strain evidence="3">1930</strain>
    </source>
</reference>
<dbReference type="Proteomes" id="UP001253193">
    <property type="component" value="Unassembled WGS sequence"/>
</dbReference>
<dbReference type="EMBL" id="LHQV01000016">
    <property type="protein sequence ID" value="OQJ98197.1"/>
    <property type="molecule type" value="Genomic_DNA"/>
</dbReference>
<evidence type="ECO:0000313" key="6">
    <source>
        <dbReference type="EMBL" id="NMU25089.1"/>
    </source>
</evidence>
<dbReference type="Proteomes" id="UP000037697">
    <property type="component" value="Unassembled WGS sequence"/>
</dbReference>
<reference evidence="3" key="3">
    <citation type="journal article" date="2018" name="Genome Biol.">
        <title>SKESA: strategic k-mer extension for scrupulous assemblies.</title>
        <authorList>
            <person name="Souvorov A."/>
            <person name="Agarwala R."/>
            <person name="Lipman D.J."/>
        </authorList>
    </citation>
    <scope>NUCLEOTIDE SEQUENCE</scope>
    <source>
        <strain evidence="3">1930</strain>
    </source>
</reference>
<dbReference type="EMBL" id="JABCLB010002168">
    <property type="protein sequence ID" value="NMU85328.1"/>
    <property type="molecule type" value="Genomic_DNA"/>
</dbReference>
<comment type="similarity">
    <text evidence="1">Belongs to the UPF0162 family.</text>
</comment>
<dbReference type="RefSeq" id="WP_005481357.1">
    <property type="nucleotide sequence ID" value="NZ_CABMHD010000004.1"/>
</dbReference>
<dbReference type="EMBL" id="LIRS01000054">
    <property type="protein sequence ID" value="KOY36551.1"/>
    <property type="molecule type" value="Genomic_DNA"/>
</dbReference>
<evidence type="ECO:0000313" key="11">
    <source>
        <dbReference type="EMBL" id="WAT90927.1"/>
    </source>
</evidence>
<dbReference type="Proteomes" id="UP000518904">
    <property type="component" value="Unassembled WGS sequence"/>
</dbReference>
<dbReference type="EMBL" id="CP114194">
    <property type="protein sequence ID" value="WAT90927.1"/>
    <property type="molecule type" value="Genomic_DNA"/>
</dbReference>
<gene>
    <name evidence="4" type="ORF">ACX05_07310</name>
    <name evidence="8" type="ORF">AKG60_17085</name>
    <name evidence="9" type="ORF">EHC69_04100</name>
    <name evidence="10" type="ORF">FVP01_17105</name>
    <name evidence="7" type="ORF">HKB16_20930</name>
    <name evidence="6" type="ORF">HKB21_05600</name>
    <name evidence="3" type="ORF">I7278_16375</name>
    <name evidence="11" type="ORF">O1Q84_03685</name>
    <name evidence="5" type="ORF">QX249_27005</name>
</gene>
<dbReference type="Proteomes" id="UP001156560">
    <property type="component" value="Chromosome 1"/>
</dbReference>